<reference evidence="2 3" key="1">
    <citation type="submission" date="2015-06" db="EMBL/GenBank/DDBJ databases">
        <title>Draft genome sequence of Streptomyces leeuwenhoekii C58, which produces the novel lasso peptide, chaxapeptin.</title>
        <authorList>
            <person name="Yi Y."/>
            <person name="Hai D."/>
            <person name="Jaspars M."/>
            <person name="Sheng H."/>
            <person name="Rateb M.E."/>
            <person name="Bull A."/>
            <person name="Goodfellow M."/>
            <person name="Asenjo J.A."/>
            <person name="Ebel R."/>
        </authorList>
    </citation>
    <scope>NUCLEOTIDE SEQUENCE [LARGE SCALE GENOMIC DNA]</scope>
    <source>
        <strain evidence="2 3">C58</strain>
    </source>
</reference>
<feature type="region of interest" description="Disordered" evidence="1">
    <location>
        <begin position="1"/>
        <end position="20"/>
    </location>
</feature>
<protein>
    <recommendedName>
        <fullName evidence="4">DUF3168 domain-containing protein</fullName>
    </recommendedName>
</protein>
<dbReference type="EMBL" id="LFEH01000117">
    <property type="protein sequence ID" value="KMS71769.1"/>
    <property type="molecule type" value="Genomic_DNA"/>
</dbReference>
<dbReference type="Proteomes" id="UP000037274">
    <property type="component" value="Unassembled WGS sequence"/>
</dbReference>
<gene>
    <name evidence="2" type="ORF">ACH49_24350</name>
</gene>
<accession>A0ABR5HTE3</accession>
<name>A0ABR5HTE3_STRLW</name>
<proteinExistence type="predicted"/>
<sequence>MAGPRRHPDPRGGSSGPRSAGVAAVKPLLVFPDVQSAGAGVLRQALAGRAEPYAAGARVGTRVPGDRSPETPDLPFVLIRLDTSLPHGSGANVRCTLRVTVWHEDADQAHDLAQLAMGLLVAHDGTVLRSVRYATGPLPATDPDSGIDLSTFTVTANARPAVLA</sequence>
<evidence type="ECO:0008006" key="4">
    <source>
        <dbReference type="Google" id="ProtNLM"/>
    </source>
</evidence>
<evidence type="ECO:0000313" key="3">
    <source>
        <dbReference type="Proteomes" id="UP000037274"/>
    </source>
</evidence>
<organism evidence="2 3">
    <name type="scientific">Streptomyces leeuwenhoekii</name>
    <dbReference type="NCBI Taxonomy" id="1437453"/>
    <lineage>
        <taxon>Bacteria</taxon>
        <taxon>Bacillati</taxon>
        <taxon>Actinomycetota</taxon>
        <taxon>Actinomycetes</taxon>
        <taxon>Kitasatosporales</taxon>
        <taxon>Streptomycetaceae</taxon>
        <taxon>Streptomyces</taxon>
    </lineage>
</organism>
<comment type="caution">
    <text evidence="2">The sequence shown here is derived from an EMBL/GenBank/DDBJ whole genome shotgun (WGS) entry which is preliminary data.</text>
</comment>
<keyword evidence="3" id="KW-1185">Reference proteome</keyword>
<feature type="compositionally biased region" description="Basic and acidic residues" evidence="1">
    <location>
        <begin position="1"/>
        <end position="10"/>
    </location>
</feature>
<evidence type="ECO:0000313" key="2">
    <source>
        <dbReference type="EMBL" id="KMS71769.1"/>
    </source>
</evidence>
<evidence type="ECO:0000256" key="1">
    <source>
        <dbReference type="SAM" id="MobiDB-lite"/>
    </source>
</evidence>